<feature type="region of interest" description="Disordered" evidence="10">
    <location>
        <begin position="852"/>
        <end position="895"/>
    </location>
</feature>
<feature type="transmembrane region" description="Helical" evidence="11">
    <location>
        <begin position="533"/>
        <end position="555"/>
    </location>
</feature>
<evidence type="ECO:0000259" key="12">
    <source>
        <dbReference type="PROSITE" id="PS50893"/>
    </source>
</evidence>
<dbReference type="CDD" id="cd18579">
    <property type="entry name" value="ABC_6TM_ABCC_D1"/>
    <property type="match status" value="1"/>
</dbReference>
<keyword evidence="5" id="KW-0547">Nucleotide-binding</keyword>
<feature type="transmembrane region" description="Helical" evidence="11">
    <location>
        <begin position="312"/>
        <end position="337"/>
    </location>
</feature>
<name>K3VKX0_FUSPC</name>
<dbReference type="InterPro" id="IPR011527">
    <property type="entry name" value="ABC1_TM_dom"/>
</dbReference>
<feature type="transmembrane region" description="Helical" evidence="11">
    <location>
        <begin position="265"/>
        <end position="292"/>
    </location>
</feature>
<dbReference type="Gene3D" id="1.20.1560.10">
    <property type="entry name" value="ABC transporter type 1, transmembrane domain"/>
    <property type="match status" value="2"/>
</dbReference>
<keyword evidence="2" id="KW-0813">Transport</keyword>
<comment type="caution">
    <text evidence="14">The sequence shown here is derived from an EMBL/GenBank/DDBJ whole genome shotgun (WGS) entry which is preliminary data.</text>
</comment>
<dbReference type="InterPro" id="IPR036640">
    <property type="entry name" value="ABC1_TM_sf"/>
</dbReference>
<evidence type="ECO:0000256" key="7">
    <source>
        <dbReference type="ARBA" id="ARBA00022989"/>
    </source>
</evidence>
<dbReference type="InterPro" id="IPR003593">
    <property type="entry name" value="AAA+_ATPase"/>
</dbReference>
<dbReference type="GeneID" id="20362930"/>
<dbReference type="InterPro" id="IPR027417">
    <property type="entry name" value="P-loop_NTPase"/>
</dbReference>
<keyword evidence="6" id="KW-0067">ATP-binding</keyword>
<dbReference type="CDD" id="cd03250">
    <property type="entry name" value="ABCC_MRP_domain1"/>
    <property type="match status" value="1"/>
</dbReference>
<feature type="compositionally biased region" description="Basic and acidic residues" evidence="10">
    <location>
        <begin position="866"/>
        <end position="895"/>
    </location>
</feature>
<feature type="domain" description="ABC transmembrane type-1" evidence="13">
    <location>
        <begin position="285"/>
        <end position="559"/>
    </location>
</feature>
<feature type="transmembrane region" description="Helical" evidence="11">
    <location>
        <begin position="950"/>
        <end position="980"/>
    </location>
</feature>
<dbReference type="GO" id="GO:0016887">
    <property type="term" value="F:ATP hydrolysis activity"/>
    <property type="evidence" value="ECO:0007669"/>
    <property type="project" value="InterPro"/>
</dbReference>
<feature type="transmembrane region" description="Helical" evidence="11">
    <location>
        <begin position="493"/>
        <end position="521"/>
    </location>
</feature>
<gene>
    <name evidence="14" type="ORF">FPSE_04312</name>
</gene>
<dbReference type="CDD" id="cd18580">
    <property type="entry name" value="ABC_6TM_ABCC_D2"/>
    <property type="match status" value="1"/>
</dbReference>
<organism evidence="14 15">
    <name type="scientific">Fusarium pseudograminearum (strain CS3096)</name>
    <name type="common">Wheat and barley crown-rot fungus</name>
    <dbReference type="NCBI Taxonomy" id="1028729"/>
    <lineage>
        <taxon>Eukaryota</taxon>
        <taxon>Fungi</taxon>
        <taxon>Dikarya</taxon>
        <taxon>Ascomycota</taxon>
        <taxon>Pezizomycotina</taxon>
        <taxon>Sordariomycetes</taxon>
        <taxon>Hypocreomycetidae</taxon>
        <taxon>Hypocreales</taxon>
        <taxon>Nectriaceae</taxon>
        <taxon>Fusarium</taxon>
    </lineage>
</organism>
<dbReference type="GO" id="GO:0005886">
    <property type="term" value="C:plasma membrane"/>
    <property type="evidence" value="ECO:0007669"/>
    <property type="project" value="UniProtKB-SubCell"/>
</dbReference>
<evidence type="ECO:0000256" key="6">
    <source>
        <dbReference type="ARBA" id="ARBA00022840"/>
    </source>
</evidence>
<evidence type="ECO:0000256" key="8">
    <source>
        <dbReference type="ARBA" id="ARBA00023136"/>
    </source>
</evidence>
<feature type="transmembrane region" description="Helical" evidence="11">
    <location>
        <begin position="419"/>
        <end position="436"/>
    </location>
</feature>
<evidence type="ECO:0000256" key="9">
    <source>
        <dbReference type="ARBA" id="ARBA00023180"/>
    </source>
</evidence>
<evidence type="ECO:0000256" key="5">
    <source>
        <dbReference type="ARBA" id="ARBA00022741"/>
    </source>
</evidence>
<feature type="domain" description="ABC transporter" evidence="12">
    <location>
        <begin position="622"/>
        <end position="853"/>
    </location>
</feature>
<dbReference type="InterPro" id="IPR056227">
    <property type="entry name" value="TMD0_ABC"/>
</dbReference>
<evidence type="ECO:0000256" key="2">
    <source>
        <dbReference type="ARBA" id="ARBA00022448"/>
    </source>
</evidence>
<dbReference type="InterPro" id="IPR003439">
    <property type="entry name" value="ABC_transporter-like_ATP-bd"/>
</dbReference>
<dbReference type="KEGG" id="fpu:FPSE_04312"/>
<dbReference type="Pfam" id="PF00664">
    <property type="entry name" value="ABC_membrane"/>
    <property type="match status" value="2"/>
</dbReference>
<dbReference type="InterPro" id="IPR050173">
    <property type="entry name" value="ABC_transporter_C-like"/>
</dbReference>
<evidence type="ECO:0000256" key="3">
    <source>
        <dbReference type="ARBA" id="ARBA00022475"/>
    </source>
</evidence>
<feature type="transmembrane region" description="Helical" evidence="11">
    <location>
        <begin position="1136"/>
        <end position="1157"/>
    </location>
</feature>
<feature type="transmembrane region" description="Helical" evidence="11">
    <location>
        <begin position="1051"/>
        <end position="1067"/>
    </location>
</feature>
<dbReference type="PANTHER" id="PTHR24223:SF399">
    <property type="entry name" value="ABC TRANSPORTER ATNG"/>
    <property type="match status" value="1"/>
</dbReference>
<evidence type="ECO:0000259" key="13">
    <source>
        <dbReference type="PROSITE" id="PS50929"/>
    </source>
</evidence>
<dbReference type="InterPro" id="IPR044726">
    <property type="entry name" value="ABCC_6TM_D2"/>
</dbReference>
<keyword evidence="15" id="KW-1185">Reference proteome</keyword>
<dbReference type="GO" id="GO:0140359">
    <property type="term" value="F:ABC-type transporter activity"/>
    <property type="evidence" value="ECO:0007669"/>
    <property type="project" value="InterPro"/>
</dbReference>
<evidence type="ECO:0000256" key="11">
    <source>
        <dbReference type="SAM" id="Phobius"/>
    </source>
</evidence>
<dbReference type="SUPFAM" id="SSF52540">
    <property type="entry name" value="P-loop containing nucleoside triphosphate hydrolases"/>
    <property type="match status" value="2"/>
</dbReference>
<dbReference type="RefSeq" id="XP_009255705.1">
    <property type="nucleotide sequence ID" value="XM_009257430.1"/>
</dbReference>
<feature type="transmembrane region" description="Helical" evidence="11">
    <location>
        <begin position="35"/>
        <end position="53"/>
    </location>
</feature>
<keyword evidence="7 11" id="KW-1133">Transmembrane helix</keyword>
<feature type="transmembrane region" description="Helical" evidence="11">
    <location>
        <begin position="135"/>
        <end position="156"/>
    </location>
</feature>
<dbReference type="PROSITE" id="PS50893">
    <property type="entry name" value="ABC_TRANSPORTER_2"/>
    <property type="match status" value="2"/>
</dbReference>
<dbReference type="eggNOG" id="KOG0054">
    <property type="taxonomic scope" value="Eukaryota"/>
</dbReference>
<dbReference type="GO" id="GO:0005524">
    <property type="term" value="F:ATP binding"/>
    <property type="evidence" value="ECO:0007669"/>
    <property type="project" value="UniProtKB-KW"/>
</dbReference>
<dbReference type="FunFam" id="3.40.50.300:FF:000630">
    <property type="entry name" value="ATP-binding cassette (ABC) transporter, putative"/>
    <property type="match status" value="1"/>
</dbReference>
<dbReference type="Gene3D" id="3.40.50.300">
    <property type="entry name" value="P-loop containing nucleotide triphosphate hydrolases"/>
    <property type="match status" value="2"/>
</dbReference>
<sequence>MNSTNCAASVDASFGPFVPPECRHGFDFTLVFEQSILVLLPASLLLVIAPFRIFRLRNAPVKVTGYRLRSVKLVLIALLAVLHLVLVVLWATLARPSNTRLDRVSIAAACVSFASSLMSCVLSRAEHAKSPRPSSLLSVFFAVSSLLDAALLRTLWLAPINVAIPAVFTAAFVLKVMLVVVEGWSKAQYLVSGSGVHSPEVTAGLYARAVFAWVVPLLLTGFRKLLRPMDLLELDEDMGSARLISRFWRHWNRHNQKVPARKHRLIVCCITTLQWPIIAVIVPRLALLAFTICQPLILNRLLIFLGDTSQPINIGYGLIAAYGLVYTGIALSQALYWHRNAWSVTLLRGVLVSAVFSKATELSTTATDDSAAVTLMSSDVDVIVRAVREIHEFWANIIQLAIATWLLSTHIGYAASGPIIISLIALIATVLVSPMARKYQIDWLEKTQKRVGITSAMIGHIKSIKCSGLTQNLSDTILSLRADEIRASRPFRIVSSVTSAIAQVPLMMSPVAAFALFQGVASSSSETLDATRLFSALSLIVLLAQPLFFMFEVILDMSAALGSFERIQKFLVQESRSDLRKIHSSSDVRVSRQGETSSIELQMLRNPTVPSIRESDTGGFAIEVSNADISWSEERSLLHDLTFTVGHDQLVLLLGPVAVGKSTLLKAILGEVPLTAGTVRLQSDSRSGSVTWCEQSPWLLNQTVRENIVGYAHFDAFLYQKVIKACDLEKDLGQLPRGDGTVIGSKGLALSGGQKQRVALARAVYSQPRVALLDDVFSGLDHQTAQTVFENLVGKNGLFRQWKTTVVLATQSADFLTSADHIICLSKEGEISEQGSFQTLKKANGYIQSLLDDKERHSNPEASGKVIKEDAVKQTEKPKHETPKQQEESTDSRRQRGDSTVYRYYFSSTGGLFMVTLLGLEIIWAFLGSFPTIWLKFWTDDNEKGNDRAGYYLGVYAVLQIIGVIWFAILIWFVIVLVAAKSGITLHKRLLSTVIRAPLSLFTTTDLGSITTRFSQDIGMIDNHLPLGLVVTLASFFGAIAKAGLLTASTPYIAATFPLLGAVYFYLQRAYLRTSRQLRLLDLEEKAPLYTQFLETLSGLATIRAFGWGSAVIEANHALVDRSQRPFYLLMIVQRWLVLVLDLTTAALALLLVGLAVRLRGEVDVGLTGVSLVQLISLSETVNLLIQFWTSIETSIGAVARIKQFAEDTGEENLLGETQEPPSQWPDKGAIQISDLTASYGNGQEDAHQALDAVSFEIKPGEKVAICGRTGSGKSSVFLALLRLLDSSSGSITIDGISLSSLPRDTARSRLITLTQDQFVLPGTIRHNADPRGVFSDMDINAALRLVGLSDAIEQHGGLDAPFDEEALSHGQKQLFFLARAVLRKRDGKVALLDEVTSSVDPKTEESIKSIVEHEFKEHTVVSITHRLSTIVDFDRVIVMEKGCVVEVGEPKNLLASDSKFKALWATRPDSEA</sequence>
<keyword evidence="8 11" id="KW-0472">Membrane</keyword>
<feature type="transmembrane region" description="Helical" evidence="11">
    <location>
        <begin position="162"/>
        <end position="181"/>
    </location>
</feature>
<dbReference type="InterPro" id="IPR017871">
    <property type="entry name" value="ABC_transporter-like_CS"/>
</dbReference>
<dbReference type="PROSITE" id="PS00211">
    <property type="entry name" value="ABC_TRANSPORTER_1"/>
    <property type="match status" value="2"/>
</dbReference>
<comment type="subcellular location">
    <subcellularLocation>
        <location evidence="1">Cell membrane</location>
        <topology evidence="1">Multi-pass membrane protein</topology>
    </subcellularLocation>
</comment>
<protein>
    <submittedName>
        <fullName evidence="14">Uncharacterized protein</fullName>
    </submittedName>
</protein>
<keyword evidence="9" id="KW-0325">Glycoprotein</keyword>
<dbReference type="SUPFAM" id="SSF90123">
    <property type="entry name" value="ABC transporter transmembrane region"/>
    <property type="match status" value="2"/>
</dbReference>
<feature type="transmembrane region" description="Helical" evidence="11">
    <location>
        <begin position="104"/>
        <end position="123"/>
    </location>
</feature>
<dbReference type="SMART" id="SM00382">
    <property type="entry name" value="AAA"/>
    <property type="match status" value="2"/>
</dbReference>
<dbReference type="PANTHER" id="PTHR24223">
    <property type="entry name" value="ATP-BINDING CASSETTE SUB-FAMILY C"/>
    <property type="match status" value="1"/>
</dbReference>
<evidence type="ECO:0000256" key="4">
    <source>
        <dbReference type="ARBA" id="ARBA00022692"/>
    </source>
</evidence>
<dbReference type="FunFam" id="1.20.1560.10:FF:000066">
    <property type="entry name" value="ABC multidrug transporter (Eurofung)"/>
    <property type="match status" value="1"/>
</dbReference>
<feature type="transmembrane region" description="Helical" evidence="11">
    <location>
        <begin position="1025"/>
        <end position="1045"/>
    </location>
</feature>
<evidence type="ECO:0000256" key="10">
    <source>
        <dbReference type="SAM" id="MobiDB-lite"/>
    </source>
</evidence>
<feature type="domain" description="ABC transmembrane type-1" evidence="13">
    <location>
        <begin position="922"/>
        <end position="1194"/>
    </location>
</feature>
<dbReference type="EMBL" id="AFNW01000085">
    <property type="protein sequence ID" value="EKJ75537.1"/>
    <property type="molecule type" value="Genomic_DNA"/>
</dbReference>
<keyword evidence="4 11" id="KW-0812">Transmembrane</keyword>
<proteinExistence type="predicted"/>
<dbReference type="OrthoDB" id="6500128at2759"/>
<evidence type="ECO:0000313" key="15">
    <source>
        <dbReference type="Proteomes" id="UP000007978"/>
    </source>
</evidence>
<evidence type="ECO:0000256" key="1">
    <source>
        <dbReference type="ARBA" id="ARBA00004651"/>
    </source>
</evidence>
<reference evidence="14 15" key="1">
    <citation type="journal article" date="2012" name="PLoS Pathog.">
        <title>Comparative pathogenomics reveals horizontally acquired novel virulence genes in fungi infecting cereal hosts.</title>
        <authorList>
            <person name="Gardiner D.M."/>
            <person name="McDonald M.C."/>
            <person name="Covarelli L."/>
            <person name="Solomon P.S."/>
            <person name="Rusu A.G."/>
            <person name="Marshall M."/>
            <person name="Kazan K."/>
            <person name="Chakraborty S."/>
            <person name="McDonald B.A."/>
            <person name="Manners J.M."/>
        </authorList>
    </citation>
    <scope>NUCLEOTIDE SEQUENCE [LARGE SCALE GENOMIC DNA]</scope>
    <source>
        <strain evidence="14 15">CS3096</strain>
    </source>
</reference>
<dbReference type="HOGENOM" id="CLU_000604_27_5_1"/>
<dbReference type="InterPro" id="IPR044746">
    <property type="entry name" value="ABCC_6TM_D1"/>
</dbReference>
<evidence type="ECO:0000313" key="14">
    <source>
        <dbReference type="EMBL" id="EKJ75537.1"/>
    </source>
</evidence>
<keyword evidence="3" id="KW-1003">Cell membrane</keyword>
<dbReference type="FunFam" id="1.20.1560.10:FF:000055">
    <property type="entry name" value="ABC multidrug transporter (Eurofung)"/>
    <property type="match status" value="1"/>
</dbReference>
<dbReference type="PROSITE" id="PS50929">
    <property type="entry name" value="ABC_TM1F"/>
    <property type="match status" value="2"/>
</dbReference>
<feature type="transmembrane region" description="Helical" evidence="11">
    <location>
        <begin position="904"/>
        <end position="930"/>
    </location>
</feature>
<dbReference type="Pfam" id="PF00005">
    <property type="entry name" value="ABC_tran"/>
    <property type="match status" value="2"/>
</dbReference>
<dbReference type="Pfam" id="PF24357">
    <property type="entry name" value="TMD0_ABC"/>
    <property type="match status" value="1"/>
</dbReference>
<dbReference type="CDD" id="cd03244">
    <property type="entry name" value="ABCC_MRP_domain2"/>
    <property type="match status" value="1"/>
</dbReference>
<feature type="domain" description="ABC transporter" evidence="12">
    <location>
        <begin position="1231"/>
        <end position="1467"/>
    </location>
</feature>
<accession>K3VKX0</accession>
<feature type="transmembrane region" description="Helical" evidence="11">
    <location>
        <begin position="73"/>
        <end position="92"/>
    </location>
</feature>
<dbReference type="Proteomes" id="UP000007978">
    <property type="component" value="Chromosome 4"/>
</dbReference>